<evidence type="ECO:0000313" key="1">
    <source>
        <dbReference type="EMBL" id="CAF2967704.1"/>
    </source>
</evidence>
<sequence length="126" mass="13977">MYFFSSSFHINSLIPFSSKPCYKFNLHVYLLTDQFCSYLCSSKSSFSITSKEMFGFLQQVDSHAKQHGGCTNAKAKGSKLLGKDRASTLTTGSAAVSLSEEPPWLAQPNTLCFNDFYPTFPFGLCP</sequence>
<reference evidence="1" key="1">
    <citation type="submission" date="2021-02" db="EMBL/GenBank/DDBJ databases">
        <authorList>
            <person name="Bekaert M."/>
        </authorList>
    </citation>
    <scope>NUCLEOTIDE SEQUENCE</scope>
    <source>
        <strain evidence="1">IoA-00</strain>
    </source>
</reference>
<dbReference type="AlphaFoldDB" id="A0A7R8HA70"/>
<protein>
    <submittedName>
        <fullName evidence="1">(salmon louse) hypothetical protein</fullName>
    </submittedName>
</protein>
<dbReference type="EMBL" id="HG994585">
    <property type="protein sequence ID" value="CAF2967704.1"/>
    <property type="molecule type" value="Genomic_DNA"/>
</dbReference>
<accession>A0A7R8HA70</accession>
<organism evidence="1 2">
    <name type="scientific">Lepeophtheirus salmonis</name>
    <name type="common">Salmon louse</name>
    <name type="synonym">Caligus salmonis</name>
    <dbReference type="NCBI Taxonomy" id="72036"/>
    <lineage>
        <taxon>Eukaryota</taxon>
        <taxon>Metazoa</taxon>
        <taxon>Ecdysozoa</taxon>
        <taxon>Arthropoda</taxon>
        <taxon>Crustacea</taxon>
        <taxon>Multicrustacea</taxon>
        <taxon>Hexanauplia</taxon>
        <taxon>Copepoda</taxon>
        <taxon>Siphonostomatoida</taxon>
        <taxon>Caligidae</taxon>
        <taxon>Lepeophtheirus</taxon>
    </lineage>
</organism>
<name>A0A7R8HA70_LEPSM</name>
<keyword evidence="2" id="KW-1185">Reference proteome</keyword>
<proteinExistence type="predicted"/>
<dbReference type="Proteomes" id="UP000675881">
    <property type="component" value="Chromosome 6"/>
</dbReference>
<evidence type="ECO:0000313" key="2">
    <source>
        <dbReference type="Proteomes" id="UP000675881"/>
    </source>
</evidence>
<gene>
    <name evidence="1" type="ORF">LSAA_11312</name>
</gene>